<evidence type="ECO:0000313" key="2">
    <source>
        <dbReference type="EMBL" id="OCT76516.1"/>
    </source>
</evidence>
<reference evidence="3" key="1">
    <citation type="journal article" date="2016" name="Nature">
        <title>Genome evolution in the allotetraploid frog Xenopus laevis.</title>
        <authorList>
            <person name="Session A.M."/>
            <person name="Uno Y."/>
            <person name="Kwon T."/>
            <person name="Chapman J.A."/>
            <person name="Toyoda A."/>
            <person name="Takahashi S."/>
            <person name="Fukui A."/>
            <person name="Hikosaka A."/>
            <person name="Suzuki A."/>
            <person name="Kondo M."/>
            <person name="van Heeringen S.J."/>
            <person name="Quigley I."/>
            <person name="Heinz S."/>
            <person name="Ogino H."/>
            <person name="Ochi H."/>
            <person name="Hellsten U."/>
            <person name="Lyons J.B."/>
            <person name="Simakov O."/>
            <person name="Putnam N."/>
            <person name="Stites J."/>
            <person name="Kuroki Y."/>
            <person name="Tanaka T."/>
            <person name="Michiue T."/>
            <person name="Watanabe M."/>
            <person name="Bogdanovic O."/>
            <person name="Lister R."/>
            <person name="Georgiou G."/>
            <person name="Paranjpe S.S."/>
            <person name="van Kruijsbergen I."/>
            <person name="Shu S."/>
            <person name="Carlson J."/>
            <person name="Kinoshita T."/>
            <person name="Ohta Y."/>
            <person name="Mawaribuchi S."/>
            <person name="Jenkins J."/>
            <person name="Grimwood J."/>
            <person name="Schmutz J."/>
            <person name="Mitros T."/>
            <person name="Mozaffari S.V."/>
            <person name="Suzuki Y."/>
            <person name="Haramoto Y."/>
            <person name="Yamamoto T.S."/>
            <person name="Takagi C."/>
            <person name="Heald R."/>
            <person name="Miller K."/>
            <person name="Haudenschild C."/>
            <person name="Kitzman J."/>
            <person name="Nakayama T."/>
            <person name="Izutsu Y."/>
            <person name="Robert J."/>
            <person name="Fortriede J."/>
            <person name="Burns K."/>
            <person name="Lotay V."/>
            <person name="Karimi K."/>
            <person name="Yasuoka Y."/>
            <person name="Dichmann D.S."/>
            <person name="Flajnik M.F."/>
            <person name="Houston D.W."/>
            <person name="Shendure J."/>
            <person name="DuPasquier L."/>
            <person name="Vize P.D."/>
            <person name="Zorn A.M."/>
            <person name="Ito M."/>
            <person name="Marcotte E.M."/>
            <person name="Wallingford J.B."/>
            <person name="Ito Y."/>
            <person name="Asashima M."/>
            <person name="Ueno N."/>
            <person name="Matsuda Y."/>
            <person name="Veenstra G.J."/>
            <person name="Fujiyama A."/>
            <person name="Harland R.M."/>
            <person name="Taira M."/>
            <person name="Rokhsar D.S."/>
        </authorList>
    </citation>
    <scope>NUCLEOTIDE SEQUENCE [LARGE SCALE GENOMIC DNA]</scope>
    <source>
        <strain evidence="3">J</strain>
    </source>
</reference>
<keyword evidence="1" id="KW-1133">Transmembrane helix</keyword>
<dbReference type="EMBL" id="CM004476">
    <property type="protein sequence ID" value="OCT76516.1"/>
    <property type="molecule type" value="Genomic_DNA"/>
</dbReference>
<dbReference type="AlphaFoldDB" id="A0A974HGA8"/>
<accession>A0A974HGA8</accession>
<name>A0A974HGA8_XENLA</name>
<feature type="transmembrane region" description="Helical" evidence="1">
    <location>
        <begin position="44"/>
        <end position="62"/>
    </location>
</feature>
<keyword evidence="1" id="KW-0472">Membrane</keyword>
<keyword evidence="1" id="KW-0812">Transmembrane</keyword>
<proteinExistence type="predicted"/>
<gene>
    <name evidence="2" type="ORF">XELAEV_18031719mg</name>
</gene>
<evidence type="ECO:0000256" key="1">
    <source>
        <dbReference type="SAM" id="Phobius"/>
    </source>
</evidence>
<feature type="transmembrane region" description="Helical" evidence="1">
    <location>
        <begin position="7"/>
        <end position="32"/>
    </location>
</feature>
<sequence length="77" mass="8937">MQHVYPFMAAWISILSIHTMLHAICTYVGFFFSYLICAIGTDGWVWVCIVYLCTMHFLESLIRGTKPKCFAVKRKNI</sequence>
<organism evidence="2 3">
    <name type="scientific">Xenopus laevis</name>
    <name type="common">African clawed frog</name>
    <dbReference type="NCBI Taxonomy" id="8355"/>
    <lineage>
        <taxon>Eukaryota</taxon>
        <taxon>Metazoa</taxon>
        <taxon>Chordata</taxon>
        <taxon>Craniata</taxon>
        <taxon>Vertebrata</taxon>
        <taxon>Euteleostomi</taxon>
        <taxon>Amphibia</taxon>
        <taxon>Batrachia</taxon>
        <taxon>Anura</taxon>
        <taxon>Pipoidea</taxon>
        <taxon>Pipidae</taxon>
        <taxon>Xenopodinae</taxon>
        <taxon>Xenopus</taxon>
        <taxon>Xenopus</taxon>
    </lineage>
</organism>
<evidence type="ECO:0000313" key="3">
    <source>
        <dbReference type="Proteomes" id="UP000694892"/>
    </source>
</evidence>
<protein>
    <submittedName>
        <fullName evidence="2">Uncharacterized protein</fullName>
    </submittedName>
</protein>
<dbReference type="Proteomes" id="UP000694892">
    <property type="component" value="Chromosome 6L"/>
</dbReference>